<comment type="similarity">
    <text evidence="3 17">Belongs to the geminiviridae transcriptional activator protein family.</text>
</comment>
<dbReference type="Pfam" id="PF01440">
    <property type="entry name" value="Gemini_AL2"/>
    <property type="match status" value="1"/>
</dbReference>
<comment type="subcellular location">
    <subcellularLocation>
        <location evidence="2 17">Host cytoplasm</location>
    </subcellularLocation>
    <subcellularLocation>
        <location evidence="1 17">Host nucleus</location>
    </subcellularLocation>
</comment>
<evidence type="ECO:0000256" key="1">
    <source>
        <dbReference type="ARBA" id="ARBA00004147"/>
    </source>
</evidence>
<accession>A0A1N7TI85</accession>
<keyword evidence="14 17" id="KW-0010">Activator</keyword>
<sequence length="131" mass="14660">MLNSSSSTPPSIKPQHRIAKKRAIRRRRIDLNCGCSIYLHINCADNGFTHRGEHHCVSGREFRFYLGGSKSPLFQDVPSRGSTSHMGQNIPHTNQVQLQPQEGAESTPSLPELPSLDDISSSFWDDLFKSL</sequence>
<dbReference type="EMBL" id="KU165788">
    <property type="protein sequence ID" value="AMY16487.1"/>
    <property type="molecule type" value="Genomic_DNA"/>
</dbReference>
<evidence type="ECO:0000256" key="10">
    <source>
        <dbReference type="ARBA" id="ARBA00022723"/>
    </source>
</evidence>
<protein>
    <recommendedName>
        <fullName evidence="4 17">Transcriptional activator protein</fullName>
        <shortName evidence="17">TrAP</shortName>
    </recommendedName>
</protein>
<evidence type="ECO:0000313" key="19">
    <source>
        <dbReference type="EMBL" id="AMY16487.1"/>
    </source>
</evidence>
<feature type="compositionally biased region" description="Polar residues" evidence="18">
    <location>
        <begin position="1"/>
        <end position="10"/>
    </location>
</feature>
<name>A0A1N7TI85_9GEMI</name>
<dbReference type="GO" id="GO:0042025">
    <property type="term" value="C:host cell nucleus"/>
    <property type="evidence" value="ECO:0007669"/>
    <property type="project" value="UniProtKB-SubCell"/>
</dbReference>
<keyword evidence="5 17" id="KW-0941">Suppressor of RNA silencing</keyword>
<keyword evidence="15 17" id="KW-1035">Host cytoplasm</keyword>
<evidence type="ECO:0000256" key="3">
    <source>
        <dbReference type="ARBA" id="ARBA00007672"/>
    </source>
</evidence>
<evidence type="ECO:0000256" key="7">
    <source>
        <dbReference type="ARBA" id="ARBA00022562"/>
    </source>
</evidence>
<evidence type="ECO:0000256" key="18">
    <source>
        <dbReference type="SAM" id="MobiDB-lite"/>
    </source>
</evidence>
<evidence type="ECO:0000256" key="16">
    <source>
        <dbReference type="ARBA" id="ARBA00023280"/>
    </source>
</evidence>
<evidence type="ECO:0000256" key="2">
    <source>
        <dbReference type="ARBA" id="ARBA00004192"/>
    </source>
</evidence>
<feature type="compositionally biased region" description="Polar residues" evidence="18">
    <location>
        <begin position="80"/>
        <end position="109"/>
    </location>
</feature>
<keyword evidence="12 17" id="KW-0862">Zinc</keyword>
<comment type="function">
    <text evidence="17">Strong activator of the late viral genes promoters. Acts as a suppressor of RNA-mediated gene silencing, also known as post-transcriptional gene silencing (PTGS), a mechanism of plant viral defense that limits the accumulation of viral RNAs. Also suppresses the host basal defense by interacting with and inhibiting SNF1 kinase, a key regulator of cell metabolism implicated in innate antiviral defense. Determines pathogenicity.</text>
</comment>
<keyword evidence="11 17" id="KW-0863">Zinc-finger</keyword>
<evidence type="ECO:0000256" key="6">
    <source>
        <dbReference type="ARBA" id="ARBA00022553"/>
    </source>
</evidence>
<evidence type="ECO:0000256" key="8">
    <source>
        <dbReference type="ARBA" id="ARBA00022581"/>
    </source>
</evidence>
<dbReference type="GO" id="GO:0005198">
    <property type="term" value="F:structural molecule activity"/>
    <property type="evidence" value="ECO:0007669"/>
    <property type="project" value="InterPro"/>
</dbReference>
<keyword evidence="6" id="KW-0597">Phosphoprotein</keyword>
<feature type="region of interest" description="Disordered" evidence="18">
    <location>
        <begin position="1"/>
        <end position="21"/>
    </location>
</feature>
<keyword evidence="13 17" id="KW-0238">DNA-binding</keyword>
<keyword evidence="9" id="KW-1090">Inhibition of host innate immune response by virus</keyword>
<evidence type="ECO:0000256" key="13">
    <source>
        <dbReference type="ARBA" id="ARBA00023125"/>
    </source>
</evidence>
<comment type="subunit">
    <text evidence="17">Monomer. Homodimer. Homooligomer. Self-interaction correlates with nuclear localization and efficient activation of transcription.</text>
</comment>
<evidence type="ECO:0000256" key="12">
    <source>
        <dbReference type="ARBA" id="ARBA00022833"/>
    </source>
</evidence>
<evidence type="ECO:0000256" key="17">
    <source>
        <dbReference type="RuleBase" id="RU363028"/>
    </source>
</evidence>
<keyword evidence="10 17" id="KW-0479">Metal-binding</keyword>
<evidence type="ECO:0000256" key="14">
    <source>
        <dbReference type="ARBA" id="ARBA00023159"/>
    </source>
</evidence>
<evidence type="ECO:0000256" key="9">
    <source>
        <dbReference type="ARBA" id="ARBA00022632"/>
    </source>
</evidence>
<dbReference type="GO" id="GO:0003677">
    <property type="term" value="F:DNA binding"/>
    <property type="evidence" value="ECO:0007669"/>
    <property type="project" value="UniProtKB-KW"/>
</dbReference>
<evidence type="ECO:0000256" key="11">
    <source>
        <dbReference type="ARBA" id="ARBA00022771"/>
    </source>
</evidence>
<evidence type="ECO:0000256" key="4">
    <source>
        <dbReference type="ARBA" id="ARBA00014388"/>
    </source>
</evidence>
<feature type="region of interest" description="Disordered" evidence="18">
    <location>
        <begin position="75"/>
        <end position="120"/>
    </location>
</feature>
<dbReference type="GO" id="GO:0030430">
    <property type="term" value="C:host cell cytoplasm"/>
    <property type="evidence" value="ECO:0007669"/>
    <property type="project" value="UniProtKB-SubCell"/>
</dbReference>
<dbReference type="GO" id="GO:0052170">
    <property type="term" value="P:symbiont-mediated suppression of host innate immune response"/>
    <property type="evidence" value="ECO:0007669"/>
    <property type="project" value="UniProtKB-KW"/>
</dbReference>
<dbReference type="InterPro" id="IPR000942">
    <property type="entry name" value="Gemini_AL2"/>
</dbReference>
<reference evidence="19" key="1">
    <citation type="submission" date="2015-11" db="EMBL/GenBank/DDBJ databases">
        <title>First report of Euphorbia mosaic virus affecting soybean crop in Cuba.</title>
        <authorList>
            <person name="Quinones M.L."/>
            <person name="Acosta K."/>
            <person name="Martinez R.M.L."/>
            <person name="Pinol B."/>
            <person name="Castillo G.P."/>
            <person name="Zerbini F.M."/>
        </authorList>
    </citation>
    <scope>NUCLEOTIDE SEQUENCE</scope>
    <source>
        <strain evidence="19">Holguin 943</strain>
    </source>
</reference>
<keyword evidence="16" id="KW-0899">Viral immunoevasion</keyword>
<keyword evidence="7 17" id="KW-1048">Host nucleus</keyword>
<organism evidence="19">
    <name type="scientific">Euphorbia mosaic virus</name>
    <dbReference type="NCBI Taxonomy" id="77811"/>
    <lineage>
        <taxon>Viruses</taxon>
        <taxon>Monodnaviria</taxon>
        <taxon>Shotokuvirae</taxon>
        <taxon>Cressdnaviricota</taxon>
        <taxon>Repensiviricetes</taxon>
        <taxon>Geplafuvirales</taxon>
        <taxon>Geminiviridae</taxon>
        <taxon>Begomovirus</taxon>
        <taxon>Begomovirus euphorbiamusivi</taxon>
    </lineage>
</organism>
<evidence type="ECO:0000256" key="5">
    <source>
        <dbReference type="ARBA" id="ARBA00022463"/>
    </source>
</evidence>
<keyword evidence="8 17" id="KW-0945">Host-virus interaction</keyword>
<dbReference type="PRINTS" id="PR00230">
    <property type="entry name" value="GEMCOATAL2"/>
</dbReference>
<proteinExistence type="inferred from homology"/>
<comment type="domain">
    <text evidence="17">The zinc finger and the transactivation region are involved in PTGS suppression.</text>
</comment>
<dbReference type="GO" id="GO:0008270">
    <property type="term" value="F:zinc ion binding"/>
    <property type="evidence" value="ECO:0007669"/>
    <property type="project" value="UniProtKB-KW"/>
</dbReference>
<dbReference type="GO" id="GO:0019028">
    <property type="term" value="C:viral capsid"/>
    <property type="evidence" value="ECO:0007669"/>
    <property type="project" value="InterPro"/>
</dbReference>
<evidence type="ECO:0000256" key="15">
    <source>
        <dbReference type="ARBA" id="ARBA00023200"/>
    </source>
</evidence>